<evidence type="ECO:0000313" key="4">
    <source>
        <dbReference type="EMBL" id="OCH84130.1"/>
    </source>
</evidence>
<dbReference type="EMBL" id="KV722718">
    <property type="protein sequence ID" value="OCH84130.1"/>
    <property type="molecule type" value="Genomic_DNA"/>
</dbReference>
<feature type="region of interest" description="Disordered" evidence="1">
    <location>
        <begin position="303"/>
        <end position="327"/>
    </location>
</feature>
<keyword evidence="5" id="KW-1185">Reference proteome</keyword>
<evidence type="ECO:0000259" key="3">
    <source>
        <dbReference type="Pfam" id="PF20152"/>
    </source>
</evidence>
<feature type="transmembrane region" description="Helical" evidence="2">
    <location>
        <begin position="31"/>
        <end position="54"/>
    </location>
</feature>
<dbReference type="InterPro" id="IPR045339">
    <property type="entry name" value="DUF6534"/>
</dbReference>
<evidence type="ECO:0000256" key="1">
    <source>
        <dbReference type="SAM" id="MobiDB-lite"/>
    </source>
</evidence>
<dbReference type="Pfam" id="PF20152">
    <property type="entry name" value="DUF6534"/>
    <property type="match status" value="1"/>
</dbReference>
<feature type="transmembrane region" description="Helical" evidence="2">
    <location>
        <begin position="179"/>
        <end position="202"/>
    </location>
</feature>
<evidence type="ECO:0000313" key="5">
    <source>
        <dbReference type="Proteomes" id="UP000250043"/>
    </source>
</evidence>
<keyword evidence="2" id="KW-0472">Membrane</keyword>
<keyword evidence="2" id="KW-0812">Transmembrane</keyword>
<name>A0A8E2DDV0_9APHY</name>
<feature type="compositionally biased region" description="Basic and acidic residues" evidence="1">
    <location>
        <begin position="305"/>
        <end position="327"/>
    </location>
</feature>
<feature type="transmembrane region" description="Helical" evidence="2">
    <location>
        <begin position="137"/>
        <end position="159"/>
    </location>
</feature>
<dbReference type="AlphaFoldDB" id="A0A8E2DDV0"/>
<reference evidence="4 5" key="1">
    <citation type="submission" date="2016-07" db="EMBL/GenBank/DDBJ databases">
        <title>Draft genome of the white-rot fungus Obba rivulosa 3A-2.</title>
        <authorList>
            <consortium name="DOE Joint Genome Institute"/>
            <person name="Miettinen O."/>
            <person name="Riley R."/>
            <person name="Acob R."/>
            <person name="Barry K."/>
            <person name="Cullen D."/>
            <person name="De Vries R."/>
            <person name="Hainaut M."/>
            <person name="Hatakka A."/>
            <person name="Henrissat B."/>
            <person name="Hilden K."/>
            <person name="Kuo R."/>
            <person name="Labutti K."/>
            <person name="Lipzen A."/>
            <person name="Makela M.R."/>
            <person name="Sandor L."/>
            <person name="Spatafora J.W."/>
            <person name="Grigoriev I.V."/>
            <person name="Hibbett D.S."/>
        </authorList>
    </citation>
    <scope>NUCLEOTIDE SEQUENCE [LARGE SCALE GENOMIC DNA]</scope>
    <source>
        <strain evidence="4 5">3A-2</strain>
    </source>
</reference>
<accession>A0A8E2DDV0</accession>
<feature type="transmembrane region" description="Helical" evidence="2">
    <location>
        <begin position="214"/>
        <end position="241"/>
    </location>
</feature>
<feature type="transmembrane region" description="Helical" evidence="2">
    <location>
        <begin position="247"/>
        <end position="268"/>
    </location>
</feature>
<feature type="transmembrane region" description="Helical" evidence="2">
    <location>
        <begin position="103"/>
        <end position="125"/>
    </location>
</feature>
<keyword evidence="2" id="KW-1133">Transmembrane helix</keyword>
<dbReference type="PANTHER" id="PTHR40465:SF1">
    <property type="entry name" value="DUF6534 DOMAIN-CONTAINING PROTEIN"/>
    <property type="match status" value="1"/>
</dbReference>
<organism evidence="4 5">
    <name type="scientific">Obba rivulosa</name>
    <dbReference type="NCBI Taxonomy" id="1052685"/>
    <lineage>
        <taxon>Eukaryota</taxon>
        <taxon>Fungi</taxon>
        <taxon>Dikarya</taxon>
        <taxon>Basidiomycota</taxon>
        <taxon>Agaricomycotina</taxon>
        <taxon>Agaricomycetes</taxon>
        <taxon>Polyporales</taxon>
        <taxon>Gelatoporiaceae</taxon>
        <taxon>Obba</taxon>
    </lineage>
</organism>
<dbReference type="PANTHER" id="PTHR40465">
    <property type="entry name" value="CHROMOSOME 1, WHOLE GENOME SHOTGUN SEQUENCE"/>
    <property type="match status" value="1"/>
</dbReference>
<sequence length="327" mass="36299">MRCALLSKLTVSLFTMDSPPIDYHLDSTLGALQITAMVSSALYGITVIQTYVYLHQINHDSALTKAAVCLLWTLNTLHQVFICHAVYLFTITDYGNIVDLTQQTWSIVAVAFVSACMDTGVRSMFCVRIWRLSGRKWLLIAIIMLSSLGEFAALFALGIKDVVTIHFDFSGLHSLSPEFYSATVFTIIADSIIAASQVVLLWNYRSKVPRTKSIVRSLTIYSINTGLLTTFCALLMLITWSSMPNNLVYTIFYNALPSLLFNALLATFNARQELREIGYGNPDMITVPLSVVAQTSSFTVTHAEPSQDARESAGSDRIKKDQVHDIV</sequence>
<proteinExistence type="predicted"/>
<dbReference type="OrthoDB" id="2535105at2759"/>
<feature type="transmembrane region" description="Helical" evidence="2">
    <location>
        <begin position="66"/>
        <end position="91"/>
    </location>
</feature>
<protein>
    <recommendedName>
        <fullName evidence="3">DUF6534 domain-containing protein</fullName>
    </recommendedName>
</protein>
<dbReference type="Proteomes" id="UP000250043">
    <property type="component" value="Unassembled WGS sequence"/>
</dbReference>
<evidence type="ECO:0000256" key="2">
    <source>
        <dbReference type="SAM" id="Phobius"/>
    </source>
</evidence>
<gene>
    <name evidence="4" type="ORF">OBBRIDRAFT_432696</name>
</gene>
<feature type="domain" description="DUF6534" evidence="3">
    <location>
        <begin position="187"/>
        <end position="272"/>
    </location>
</feature>